<name>A0AAF0PNH4_SOLVR</name>
<organism evidence="1 2">
    <name type="scientific">Solanum verrucosum</name>
    <dbReference type="NCBI Taxonomy" id="315347"/>
    <lineage>
        <taxon>Eukaryota</taxon>
        <taxon>Viridiplantae</taxon>
        <taxon>Streptophyta</taxon>
        <taxon>Embryophyta</taxon>
        <taxon>Tracheophyta</taxon>
        <taxon>Spermatophyta</taxon>
        <taxon>Magnoliopsida</taxon>
        <taxon>eudicotyledons</taxon>
        <taxon>Gunneridae</taxon>
        <taxon>Pentapetalae</taxon>
        <taxon>asterids</taxon>
        <taxon>lamiids</taxon>
        <taxon>Solanales</taxon>
        <taxon>Solanaceae</taxon>
        <taxon>Solanoideae</taxon>
        <taxon>Solaneae</taxon>
        <taxon>Solanum</taxon>
    </lineage>
</organism>
<proteinExistence type="predicted"/>
<dbReference type="Proteomes" id="UP001234989">
    <property type="component" value="Chromosome 1"/>
</dbReference>
<sequence>MTRPVDGDTATFGDVILSYSLVLVAKRSAPCVLALGERDGRVRLVLIRLSFPMFYHSWMAYPRKKSQPGQSPIRVEVQTTHFAPLLCSLRRFYIPAVKRERSVIGSIMEIMDMLCHRASLAVSSNARDSTGTKDLN</sequence>
<dbReference type="AlphaFoldDB" id="A0AAF0PNH4"/>
<protein>
    <submittedName>
        <fullName evidence="1">Uncharacterized protein</fullName>
    </submittedName>
</protein>
<dbReference type="EMBL" id="CP133612">
    <property type="protein sequence ID" value="WMV07962.1"/>
    <property type="molecule type" value="Genomic_DNA"/>
</dbReference>
<accession>A0AAF0PNH4</accession>
<evidence type="ECO:0000313" key="2">
    <source>
        <dbReference type="Proteomes" id="UP001234989"/>
    </source>
</evidence>
<reference evidence="1" key="1">
    <citation type="submission" date="2023-08" db="EMBL/GenBank/DDBJ databases">
        <title>A de novo genome assembly of Solanum verrucosum Schlechtendal, a Mexican diploid species geographically isolated from the other diploid A-genome species in potato relatives.</title>
        <authorList>
            <person name="Hosaka K."/>
        </authorList>
    </citation>
    <scope>NUCLEOTIDE SEQUENCE</scope>
    <source>
        <tissue evidence="1">Young leaves</tissue>
    </source>
</reference>
<keyword evidence="2" id="KW-1185">Reference proteome</keyword>
<gene>
    <name evidence="1" type="ORF">MTR67_001347</name>
</gene>
<evidence type="ECO:0000313" key="1">
    <source>
        <dbReference type="EMBL" id="WMV07962.1"/>
    </source>
</evidence>